<gene>
    <name evidence="7" type="ORF">WT57_21350</name>
</gene>
<evidence type="ECO:0000259" key="6">
    <source>
        <dbReference type="PROSITE" id="PS51296"/>
    </source>
</evidence>
<dbReference type="RefSeq" id="WP_060252660.1">
    <property type="nucleotide sequence ID" value="NZ_LPJO01000027.1"/>
</dbReference>
<dbReference type="Pfam" id="PF00355">
    <property type="entry name" value="Rieske"/>
    <property type="match status" value="1"/>
</dbReference>
<keyword evidence="3" id="KW-0560">Oxidoreductase</keyword>
<dbReference type="CDD" id="cd08878">
    <property type="entry name" value="RHO_alpha_C_DMO-like"/>
    <property type="match status" value="1"/>
</dbReference>
<dbReference type="InterPro" id="IPR036922">
    <property type="entry name" value="Rieske_2Fe-2S_sf"/>
</dbReference>
<proteinExistence type="predicted"/>
<dbReference type="PROSITE" id="PS51296">
    <property type="entry name" value="RIESKE"/>
    <property type="match status" value="1"/>
</dbReference>
<sequence length="345" mass="38534">MYLRNAWYVAAWSDEIDDAPVGRVLLGEPVVFYRNAARKVVALEDACPHRKLPLSMGTVTGDHLRCGYHGLEFGADGACTRAPGLSRIPPNACVKAYPVAERYGLVWIWMGAPDQADPDTILAVEHYGEPGWGVNRGPAMNVDCHYLYMTDNLLDPSHVTYVHKTSLGNHDTADVPVRMSMLENGVLASRWMMNCDLAPFFLPYVGFKGRADRLQHYEVRYPSHAIIRDIIAPANSGAPQGILHPDVFLLDSYNFVTPVTENSCRYFWFQVRNFRADCADTSRALTADFIAAFNEDLTVLSAVDRGMANRRTPNTDIESDAAPIRFRRTLKRLIDSEQAAQPALQ</sequence>
<dbReference type="PANTHER" id="PTHR21266">
    <property type="entry name" value="IRON-SULFUR DOMAIN CONTAINING PROTEIN"/>
    <property type="match status" value="1"/>
</dbReference>
<dbReference type="SUPFAM" id="SSF55961">
    <property type="entry name" value="Bet v1-like"/>
    <property type="match status" value="1"/>
</dbReference>
<reference evidence="7 8" key="1">
    <citation type="submission" date="2015-11" db="EMBL/GenBank/DDBJ databases">
        <title>Expanding the genomic diversity of Burkholderia species for the development of highly accurate diagnostics.</title>
        <authorList>
            <person name="Sahl J."/>
            <person name="Keim P."/>
            <person name="Wagner D."/>
        </authorList>
    </citation>
    <scope>NUCLEOTIDE SEQUENCE [LARGE SCALE GENOMIC DNA]</scope>
    <source>
        <strain evidence="7 8">MSMB574WGS</strain>
    </source>
</reference>
<dbReference type="GO" id="GO:0046872">
    <property type="term" value="F:metal ion binding"/>
    <property type="evidence" value="ECO:0007669"/>
    <property type="project" value="UniProtKB-KW"/>
</dbReference>
<evidence type="ECO:0000256" key="1">
    <source>
        <dbReference type="ARBA" id="ARBA00022714"/>
    </source>
</evidence>
<keyword evidence="2" id="KW-0479">Metal-binding</keyword>
<keyword evidence="4" id="KW-0408">Iron</keyword>
<dbReference type="EMBL" id="LPJX01000043">
    <property type="protein sequence ID" value="KWF64205.1"/>
    <property type="molecule type" value="Genomic_DNA"/>
</dbReference>
<protein>
    <submittedName>
        <fullName evidence="7">(2Fe-2S)-binding protein</fullName>
    </submittedName>
</protein>
<organism evidence="7 8">
    <name type="scientific">Burkholderia pseudomultivorans</name>
    <dbReference type="NCBI Taxonomy" id="1207504"/>
    <lineage>
        <taxon>Bacteria</taxon>
        <taxon>Pseudomonadati</taxon>
        <taxon>Pseudomonadota</taxon>
        <taxon>Betaproteobacteria</taxon>
        <taxon>Burkholderiales</taxon>
        <taxon>Burkholderiaceae</taxon>
        <taxon>Burkholderia</taxon>
        <taxon>Burkholderia cepacia complex</taxon>
    </lineage>
</organism>
<evidence type="ECO:0000256" key="5">
    <source>
        <dbReference type="ARBA" id="ARBA00023014"/>
    </source>
</evidence>
<dbReference type="Gene3D" id="2.102.10.10">
    <property type="entry name" value="Rieske [2Fe-2S] iron-sulphur domain"/>
    <property type="match status" value="1"/>
</dbReference>
<keyword evidence="1" id="KW-0001">2Fe-2S</keyword>
<dbReference type="InterPro" id="IPR050584">
    <property type="entry name" value="Cholesterol_7-desaturase"/>
</dbReference>
<accession>A0A132EYY2</accession>
<dbReference type="SUPFAM" id="SSF50022">
    <property type="entry name" value="ISP domain"/>
    <property type="match status" value="1"/>
</dbReference>
<comment type="caution">
    <text evidence="7">The sequence shown here is derived from an EMBL/GenBank/DDBJ whole genome shotgun (WGS) entry which is preliminary data.</text>
</comment>
<evidence type="ECO:0000256" key="3">
    <source>
        <dbReference type="ARBA" id="ARBA00023002"/>
    </source>
</evidence>
<dbReference type="PANTHER" id="PTHR21266:SF60">
    <property type="entry name" value="3-KETOSTEROID-9-ALPHA-MONOOXYGENASE, OXYGENASE COMPONENT"/>
    <property type="match status" value="1"/>
</dbReference>
<dbReference type="Pfam" id="PF19112">
    <property type="entry name" value="VanA_C"/>
    <property type="match status" value="1"/>
</dbReference>
<evidence type="ECO:0000313" key="8">
    <source>
        <dbReference type="Proteomes" id="UP000061512"/>
    </source>
</evidence>
<evidence type="ECO:0000256" key="2">
    <source>
        <dbReference type="ARBA" id="ARBA00022723"/>
    </source>
</evidence>
<dbReference type="InterPro" id="IPR017941">
    <property type="entry name" value="Rieske_2Fe-2S"/>
</dbReference>
<feature type="domain" description="Rieske" evidence="6">
    <location>
        <begin position="7"/>
        <end position="108"/>
    </location>
</feature>
<keyword evidence="5" id="KW-0411">Iron-sulfur</keyword>
<dbReference type="InterPro" id="IPR044043">
    <property type="entry name" value="VanA_C_cat"/>
</dbReference>
<dbReference type="Gene3D" id="3.90.380.10">
    <property type="entry name" value="Naphthalene 1,2-dioxygenase Alpha Subunit, Chain A, domain 1"/>
    <property type="match status" value="1"/>
</dbReference>
<name>A0A132EYY2_9BURK</name>
<evidence type="ECO:0000313" key="7">
    <source>
        <dbReference type="EMBL" id="KWF64205.1"/>
    </source>
</evidence>
<dbReference type="GO" id="GO:0016491">
    <property type="term" value="F:oxidoreductase activity"/>
    <property type="evidence" value="ECO:0007669"/>
    <property type="project" value="UniProtKB-KW"/>
</dbReference>
<dbReference type="AlphaFoldDB" id="A0A132EYY2"/>
<dbReference type="GO" id="GO:0051537">
    <property type="term" value="F:2 iron, 2 sulfur cluster binding"/>
    <property type="evidence" value="ECO:0007669"/>
    <property type="project" value="UniProtKB-KW"/>
</dbReference>
<evidence type="ECO:0000256" key="4">
    <source>
        <dbReference type="ARBA" id="ARBA00023004"/>
    </source>
</evidence>
<dbReference type="Proteomes" id="UP000061512">
    <property type="component" value="Unassembled WGS sequence"/>
</dbReference>